<accession>R8BVX7</accession>
<evidence type="ECO:0000256" key="15">
    <source>
        <dbReference type="SAM" id="SignalP"/>
    </source>
</evidence>
<dbReference type="RefSeq" id="XP_007911758.1">
    <property type="nucleotide sequence ID" value="XM_007913567.1"/>
</dbReference>
<evidence type="ECO:0000259" key="17">
    <source>
        <dbReference type="Pfam" id="PF13802"/>
    </source>
</evidence>
<feature type="signal peptide" evidence="15">
    <location>
        <begin position="1"/>
        <end position="16"/>
    </location>
</feature>
<dbReference type="GeneID" id="19329916"/>
<evidence type="ECO:0000313" key="20">
    <source>
        <dbReference type="Proteomes" id="UP000014074"/>
    </source>
</evidence>
<feature type="domain" description="Glycoside hydrolase family 31 N-terminal" evidence="17">
    <location>
        <begin position="117"/>
        <end position="224"/>
    </location>
</feature>
<keyword evidence="12" id="KW-0624">Polysaccharide degradation</keyword>
<dbReference type="Gene3D" id="3.20.20.80">
    <property type="entry name" value="Glycosidases"/>
    <property type="match status" value="2"/>
</dbReference>
<dbReference type="InterPro" id="IPR011013">
    <property type="entry name" value="Gal_mutarotase_sf_dom"/>
</dbReference>
<comment type="subcellular location">
    <subcellularLocation>
        <location evidence="3">Secreted</location>
    </subcellularLocation>
</comment>
<dbReference type="EMBL" id="KB932820">
    <property type="protein sequence ID" value="EOO03513.1"/>
    <property type="molecule type" value="Genomic_DNA"/>
</dbReference>
<evidence type="ECO:0000256" key="13">
    <source>
        <dbReference type="ARBA" id="ARBA00025512"/>
    </source>
</evidence>
<evidence type="ECO:0000313" key="19">
    <source>
        <dbReference type="EMBL" id="EOO03513.1"/>
    </source>
</evidence>
<evidence type="ECO:0000256" key="11">
    <source>
        <dbReference type="ARBA" id="ARBA00023316"/>
    </source>
</evidence>
<dbReference type="PANTHER" id="PTHR22762:SF67">
    <property type="entry name" value="ALPHA_BETA-GLUCOSIDASE AGDC-RELATED"/>
    <property type="match status" value="1"/>
</dbReference>
<gene>
    <name evidence="19" type="ORF">UCRPA7_978</name>
</gene>
<dbReference type="KEGG" id="tmn:UCRPA7_978"/>
<evidence type="ECO:0000256" key="7">
    <source>
        <dbReference type="ARBA" id="ARBA00022801"/>
    </source>
</evidence>
<evidence type="ECO:0000256" key="4">
    <source>
        <dbReference type="ARBA" id="ARBA00007806"/>
    </source>
</evidence>
<dbReference type="SUPFAM" id="SSF51011">
    <property type="entry name" value="Glycosyl hydrolase domain"/>
    <property type="match status" value="1"/>
</dbReference>
<evidence type="ECO:0000256" key="5">
    <source>
        <dbReference type="ARBA" id="ARBA00022525"/>
    </source>
</evidence>
<dbReference type="SUPFAM" id="SSF51445">
    <property type="entry name" value="(Trans)glycosidases"/>
    <property type="match status" value="1"/>
</dbReference>
<keyword evidence="20" id="KW-1185">Reference proteome</keyword>
<sequence>MRVLFNIGLFAGLASAGLITARDYPSDDPLTKCPGYKASNVKTTSTGLTADLTLAGAACDVYGDDLTDLTLEVSYDTETRLHVKIQDAGNSVYQVPESIFPRPVAAGSDASAAALKFDYKENPFSFTVSRAKSGEVLFDTSAASLVFESQYLRLRTKLPEDPNLYGLGEHSDPFRLNNTNYIRTLWSQDAYATPNGANLYGNHPIYFEHRTTGTHGVFFLNSNGMDVFINNTAESGQYLEYNTLGGVLDFYFVAGPSPVDVSKQYAEIAGLPAMMPYWGFGFQNCRYGYQDAFDVAEVVYNYSQANIPLEVMWTDIDYMDRRRVFSLDPERFPINMMQELVHHLHDNGQKYVVMVDPAVAYQDYPPFERGVEDNIFLLRANGSIWKGVVWPGVTAFPDWFAANISQYWDNEFAIFFDPDTGVDIDALWIDMNEPSNFPCNFPCDDPDKAAIGYPPEPPAVRSPPRPLPGWPCDFQPAGTDCKRSADTTDLVIRETSPKKISFDHLVITARQEPGKQMGLPGRDLLYPKYAIHNKAAYMDSWNAAEGGISNHTVNTDLISQNGLAMYDWHNLYGSLMSVQSREAMAVRRPGLRPMVITRSTFAGAGAKVGHWLGDNVSDWPHYRWSIRMMMAFASIYQVPMVGSDVCGYADNATEQLCARWATLGAFSPFYRDHNNYPPSISQELYRWPTVAEAARKVIDIRYRLLDYIYTALHQQTVDGTPLINPVFYLYPNDPNTFGLELQYFYGDALLIAPVTEENATSVEVYLPRDVFYDWYTGKQIRGAAKTITIDDQDITDIPLFLRGGVIVPLREKSAMTTDEVREQDFELIVPIGADGKASGKLYIDDGVSLVQKGTTEVTFTYADGKLSAKGTFGYGTGLTINKVTILGFGTIGCKSKTKRHVGELRIRESDAVVEKDEASGALSFTINKPLTGDFEVELVQG</sequence>
<dbReference type="InterPro" id="IPR000322">
    <property type="entry name" value="Glyco_hydro_31_TIM"/>
</dbReference>
<evidence type="ECO:0000256" key="2">
    <source>
        <dbReference type="ARBA" id="ARBA00001657"/>
    </source>
</evidence>
<dbReference type="GO" id="GO:0030246">
    <property type="term" value="F:carbohydrate binding"/>
    <property type="evidence" value="ECO:0007669"/>
    <property type="project" value="InterPro"/>
</dbReference>
<keyword evidence="9" id="KW-0119">Carbohydrate metabolism</keyword>
<dbReference type="PANTHER" id="PTHR22762">
    <property type="entry name" value="ALPHA-GLUCOSIDASE"/>
    <property type="match status" value="1"/>
</dbReference>
<dbReference type="GO" id="GO:0000272">
    <property type="term" value="P:polysaccharide catabolic process"/>
    <property type="evidence" value="ECO:0007669"/>
    <property type="project" value="UniProtKB-KW"/>
</dbReference>
<keyword evidence="11" id="KW-0961">Cell wall biogenesis/degradation</keyword>
<evidence type="ECO:0000256" key="8">
    <source>
        <dbReference type="ARBA" id="ARBA00023180"/>
    </source>
</evidence>
<dbReference type="CDD" id="cd14752">
    <property type="entry name" value="GH31_N"/>
    <property type="match status" value="1"/>
</dbReference>
<dbReference type="Gene3D" id="2.60.40.1760">
    <property type="entry name" value="glycosyl hydrolase (family 31)"/>
    <property type="match status" value="1"/>
</dbReference>
<feature type="domain" description="Glycosyl hydrolase family 31 C-terminal" evidence="18">
    <location>
        <begin position="719"/>
        <end position="807"/>
    </location>
</feature>
<dbReference type="Pfam" id="PF21365">
    <property type="entry name" value="Glyco_hydro_31_3rd"/>
    <property type="match status" value="1"/>
</dbReference>
<feature type="chain" id="PRO_5004452908" evidence="15">
    <location>
        <begin position="17"/>
        <end position="941"/>
    </location>
</feature>
<dbReference type="Proteomes" id="UP000014074">
    <property type="component" value="Unassembled WGS sequence"/>
</dbReference>
<evidence type="ECO:0000256" key="3">
    <source>
        <dbReference type="ARBA" id="ARBA00004613"/>
    </source>
</evidence>
<evidence type="ECO:0000256" key="14">
    <source>
        <dbReference type="RuleBase" id="RU361185"/>
    </source>
</evidence>
<dbReference type="GO" id="GO:0071555">
    <property type="term" value="P:cell wall organization"/>
    <property type="evidence" value="ECO:0007669"/>
    <property type="project" value="UniProtKB-KW"/>
</dbReference>
<protein>
    <submittedName>
        <fullName evidence="19">Putative glycoside hydrolase family 31 protein</fullName>
    </submittedName>
</protein>
<evidence type="ECO:0000259" key="18">
    <source>
        <dbReference type="Pfam" id="PF21365"/>
    </source>
</evidence>
<comment type="catalytic activity">
    <reaction evidence="2">
        <text>Hydrolysis of terminal, non-reducing (1-&gt;4)-linked alpha-D-glucose residues with release of alpha-D-glucose.</text>
        <dbReference type="EC" id="3.2.1.20"/>
    </reaction>
</comment>
<dbReference type="GO" id="GO:0004558">
    <property type="term" value="F:alpha-1,4-glucosidase activity"/>
    <property type="evidence" value="ECO:0007669"/>
    <property type="project" value="UniProtKB-EC"/>
</dbReference>
<comment type="function">
    <text evidence="13">Glucosidase involved in the degradation of cellulosic biomass. Has both alpha- and beta-glucosidase activity.</text>
</comment>
<dbReference type="InterPro" id="IPR025887">
    <property type="entry name" value="Glyco_hydro_31_N_dom"/>
</dbReference>
<evidence type="ECO:0000256" key="1">
    <source>
        <dbReference type="ARBA" id="ARBA00000448"/>
    </source>
</evidence>
<proteinExistence type="inferred from homology"/>
<dbReference type="SUPFAM" id="SSF74650">
    <property type="entry name" value="Galactose mutarotase-like"/>
    <property type="match status" value="1"/>
</dbReference>
<evidence type="ECO:0000259" key="16">
    <source>
        <dbReference type="Pfam" id="PF01055"/>
    </source>
</evidence>
<feature type="domain" description="Glycoside hydrolase family 31 TIM barrel" evidence="16">
    <location>
        <begin position="272"/>
        <end position="711"/>
    </location>
</feature>
<dbReference type="AlphaFoldDB" id="R8BVX7"/>
<keyword evidence="7 14" id="KW-0378">Hydrolase</keyword>
<evidence type="ECO:0000256" key="6">
    <source>
        <dbReference type="ARBA" id="ARBA00022729"/>
    </source>
</evidence>
<keyword evidence="5" id="KW-0964">Secreted</keyword>
<keyword evidence="10 14" id="KW-0326">Glycosidase</keyword>
<name>R8BVX7_PHAM7</name>
<dbReference type="eggNOG" id="KOG1065">
    <property type="taxonomic scope" value="Eukaryota"/>
</dbReference>
<evidence type="ECO:0000256" key="9">
    <source>
        <dbReference type="ARBA" id="ARBA00023277"/>
    </source>
</evidence>
<dbReference type="Pfam" id="PF13802">
    <property type="entry name" value="Gal_mutarotas_2"/>
    <property type="match status" value="1"/>
</dbReference>
<dbReference type="CDD" id="cd06602">
    <property type="entry name" value="GH31_MGAM_SI_GAA"/>
    <property type="match status" value="1"/>
</dbReference>
<keyword evidence="6 15" id="KW-0732">Signal</keyword>
<keyword evidence="8" id="KW-0325">Glycoprotein</keyword>
<evidence type="ECO:0000256" key="10">
    <source>
        <dbReference type="ARBA" id="ARBA00023295"/>
    </source>
</evidence>
<reference evidence="20" key="1">
    <citation type="journal article" date="2013" name="Genome Announc.">
        <title>Draft genome sequence of the ascomycete Phaeoacremonium aleophilum strain UCR-PA7, a causal agent of the esca disease complex in grapevines.</title>
        <authorList>
            <person name="Blanco-Ulate B."/>
            <person name="Rolshausen P."/>
            <person name="Cantu D."/>
        </authorList>
    </citation>
    <scope>NUCLEOTIDE SEQUENCE [LARGE SCALE GENOMIC DNA]</scope>
    <source>
        <strain evidence="20">UCR-PA7</strain>
    </source>
</reference>
<dbReference type="GO" id="GO:0005576">
    <property type="term" value="C:extracellular region"/>
    <property type="evidence" value="ECO:0007669"/>
    <property type="project" value="UniProtKB-SubCell"/>
</dbReference>
<dbReference type="HOGENOM" id="CLU_000631_11_0_1"/>
<dbReference type="InterPro" id="IPR017853">
    <property type="entry name" value="GH"/>
</dbReference>
<evidence type="ECO:0000256" key="12">
    <source>
        <dbReference type="ARBA" id="ARBA00023326"/>
    </source>
</evidence>
<dbReference type="InterPro" id="IPR048395">
    <property type="entry name" value="Glyco_hydro_31_C"/>
</dbReference>
<dbReference type="Gene3D" id="2.60.40.1180">
    <property type="entry name" value="Golgi alpha-mannosidase II"/>
    <property type="match status" value="2"/>
</dbReference>
<dbReference type="Pfam" id="PF01055">
    <property type="entry name" value="Glyco_hydro_31_2nd"/>
    <property type="match status" value="1"/>
</dbReference>
<comment type="similarity">
    <text evidence="4 14">Belongs to the glycosyl hydrolase 31 family.</text>
</comment>
<organism evidence="19 20">
    <name type="scientific">Phaeoacremonium minimum (strain UCR-PA7)</name>
    <name type="common">Esca disease fungus</name>
    <name type="synonym">Togninia minima</name>
    <dbReference type="NCBI Taxonomy" id="1286976"/>
    <lineage>
        <taxon>Eukaryota</taxon>
        <taxon>Fungi</taxon>
        <taxon>Dikarya</taxon>
        <taxon>Ascomycota</taxon>
        <taxon>Pezizomycotina</taxon>
        <taxon>Sordariomycetes</taxon>
        <taxon>Sordariomycetidae</taxon>
        <taxon>Togniniales</taxon>
        <taxon>Togniniaceae</taxon>
        <taxon>Phaeoacremonium</taxon>
    </lineage>
</organism>
<dbReference type="GO" id="GO:0008422">
    <property type="term" value="F:beta-glucosidase activity"/>
    <property type="evidence" value="ECO:0007669"/>
    <property type="project" value="UniProtKB-EC"/>
</dbReference>
<comment type="catalytic activity">
    <reaction evidence="1">
        <text>Hydrolysis of terminal, non-reducing beta-D-glucosyl residues with release of beta-D-glucose.</text>
        <dbReference type="EC" id="3.2.1.21"/>
    </reaction>
</comment>
<dbReference type="OrthoDB" id="5839090at2759"/>
<dbReference type="InterPro" id="IPR013780">
    <property type="entry name" value="Glyco_hydro_b"/>
</dbReference>